<dbReference type="Proteomes" id="UP000746747">
    <property type="component" value="Unassembled WGS sequence"/>
</dbReference>
<evidence type="ECO:0000256" key="2">
    <source>
        <dbReference type="ARBA" id="ARBA00009063"/>
    </source>
</evidence>
<evidence type="ECO:0000256" key="7">
    <source>
        <dbReference type="ARBA" id="ARBA00023136"/>
    </source>
</evidence>
<comment type="subcellular location">
    <subcellularLocation>
        <location evidence="1">Membrane</location>
        <topology evidence="1">Single-pass type IV membrane protein</topology>
    </subcellularLocation>
</comment>
<dbReference type="PANTHER" id="PTHR12791">
    <property type="entry name" value="GOLGI SNARE BET1-RELATED"/>
    <property type="match status" value="1"/>
</dbReference>
<keyword evidence="4" id="KW-0812">Transmembrane</keyword>
<dbReference type="GO" id="GO:0016020">
    <property type="term" value="C:membrane"/>
    <property type="evidence" value="ECO:0007669"/>
    <property type="project" value="UniProtKB-SubCell"/>
</dbReference>
<accession>A0A8J2MRC2</accession>
<reference evidence="9" key="1">
    <citation type="submission" date="2021-09" db="EMBL/GenBank/DDBJ databases">
        <authorList>
            <consortium name="Pathogen Informatics"/>
        </authorList>
    </citation>
    <scope>NUCLEOTIDE SEQUENCE</scope>
</reference>
<dbReference type="EMBL" id="CAKAEH010001538">
    <property type="protein sequence ID" value="CAG9537384.1"/>
    <property type="molecule type" value="Genomic_DNA"/>
</dbReference>
<dbReference type="SUPFAM" id="SSF58038">
    <property type="entry name" value="SNARE fusion complex"/>
    <property type="match status" value="1"/>
</dbReference>
<evidence type="ECO:0000256" key="5">
    <source>
        <dbReference type="ARBA" id="ARBA00022989"/>
    </source>
</evidence>
<evidence type="ECO:0000313" key="9">
    <source>
        <dbReference type="EMBL" id="CAG9537384.1"/>
    </source>
</evidence>
<evidence type="ECO:0000256" key="1">
    <source>
        <dbReference type="ARBA" id="ARBA00004211"/>
    </source>
</evidence>
<dbReference type="OrthoDB" id="546861at2759"/>
<feature type="domain" description="T-SNARE coiled-coil homology" evidence="8">
    <location>
        <begin position="33"/>
        <end position="95"/>
    </location>
</feature>
<comment type="similarity">
    <text evidence="2">Belongs to the syntaxin family.</text>
</comment>
<keyword evidence="10" id="KW-1185">Reference proteome</keyword>
<keyword evidence="6" id="KW-0175">Coiled coil</keyword>
<sequence length="142" mass="16206">MTSITDSHYRYTRLDDFPSSSAEFFADTLQKQQIILTEQDRDLEKVGDSVQLLKNMSGRIGTELEEQSIMLDDLTTDMERTGMKLDEMVKKIAKLTNMNDGRTITIVPSSSPQKSSSNILKLTYEERRVQSRIRKHCSILAA</sequence>
<proteinExistence type="inferred from homology"/>
<keyword evidence="7" id="KW-0472">Membrane</keyword>
<evidence type="ECO:0000256" key="3">
    <source>
        <dbReference type="ARBA" id="ARBA00022448"/>
    </source>
</evidence>
<organism evidence="9 10">
    <name type="scientific">Cercopithifilaria johnstoni</name>
    <dbReference type="NCBI Taxonomy" id="2874296"/>
    <lineage>
        <taxon>Eukaryota</taxon>
        <taxon>Metazoa</taxon>
        <taxon>Ecdysozoa</taxon>
        <taxon>Nematoda</taxon>
        <taxon>Chromadorea</taxon>
        <taxon>Rhabditida</taxon>
        <taxon>Spirurina</taxon>
        <taxon>Spiruromorpha</taxon>
        <taxon>Filarioidea</taxon>
        <taxon>Onchocercidae</taxon>
        <taxon>Cercopithifilaria</taxon>
    </lineage>
</organism>
<evidence type="ECO:0000256" key="6">
    <source>
        <dbReference type="ARBA" id="ARBA00023054"/>
    </source>
</evidence>
<dbReference type="InterPro" id="IPR000727">
    <property type="entry name" value="T_SNARE_dom"/>
</dbReference>
<dbReference type="PROSITE" id="PS50192">
    <property type="entry name" value="T_SNARE"/>
    <property type="match status" value="1"/>
</dbReference>
<gene>
    <name evidence="9" type="ORF">CJOHNSTONI_LOCUS7202</name>
</gene>
<keyword evidence="3" id="KW-0813">Transport</keyword>
<dbReference type="SMART" id="SM00397">
    <property type="entry name" value="t_SNARE"/>
    <property type="match status" value="1"/>
</dbReference>
<dbReference type="AlphaFoldDB" id="A0A8J2MRC2"/>
<keyword evidence="5" id="KW-1133">Transmembrane helix</keyword>
<comment type="caution">
    <text evidence="9">The sequence shown here is derived from an EMBL/GenBank/DDBJ whole genome shotgun (WGS) entry which is preliminary data.</text>
</comment>
<name>A0A8J2MRC2_9BILA</name>
<evidence type="ECO:0000256" key="4">
    <source>
        <dbReference type="ARBA" id="ARBA00022692"/>
    </source>
</evidence>
<dbReference type="FunFam" id="1.20.5.110:FF:000006">
    <property type="entry name" value="Syntaxin 6"/>
    <property type="match status" value="1"/>
</dbReference>
<dbReference type="Gene3D" id="1.20.5.110">
    <property type="match status" value="1"/>
</dbReference>
<protein>
    <recommendedName>
        <fullName evidence="8">t-SNARE coiled-coil homology domain-containing protein</fullName>
    </recommendedName>
</protein>
<evidence type="ECO:0000313" key="10">
    <source>
        <dbReference type="Proteomes" id="UP000746747"/>
    </source>
</evidence>
<evidence type="ECO:0000259" key="8">
    <source>
        <dbReference type="PROSITE" id="PS50192"/>
    </source>
</evidence>
<dbReference type="CDD" id="cd15851">
    <property type="entry name" value="SNARE_Syntaxin6"/>
    <property type="match status" value="1"/>
</dbReference>